<name>A0A1K1PLD9_9FLAO</name>
<dbReference type="InterPro" id="IPR050640">
    <property type="entry name" value="Bact_2-comp_sensor_kinase"/>
</dbReference>
<reference evidence="5" key="1">
    <citation type="submission" date="2016-11" db="EMBL/GenBank/DDBJ databases">
        <authorList>
            <person name="Varghese N."/>
            <person name="Submissions S."/>
        </authorList>
    </citation>
    <scope>NUCLEOTIDE SEQUENCE [LARGE SCALE GENOMIC DNA]</scope>
    <source>
        <strain evidence="5">DSM 24786</strain>
    </source>
</reference>
<gene>
    <name evidence="4" type="ORF">SAMN05660313_01971</name>
</gene>
<dbReference type="STRING" id="76595.SAMN05660313_01971"/>
<accession>A0A1K1PLD9</accession>
<dbReference type="Pfam" id="PF13424">
    <property type="entry name" value="TPR_12"/>
    <property type="match status" value="3"/>
</dbReference>
<feature type="repeat" description="TPR" evidence="1">
    <location>
        <begin position="175"/>
        <end position="208"/>
    </location>
</feature>
<protein>
    <submittedName>
        <fullName evidence="4">Tetratricopeptide repeat-containing protein</fullName>
    </submittedName>
</protein>
<evidence type="ECO:0000259" key="3">
    <source>
        <dbReference type="Pfam" id="PF06580"/>
    </source>
</evidence>
<evidence type="ECO:0000313" key="5">
    <source>
        <dbReference type="Proteomes" id="UP000183257"/>
    </source>
</evidence>
<dbReference type="InterPro" id="IPR019734">
    <property type="entry name" value="TPR_rpt"/>
</dbReference>
<dbReference type="Pfam" id="PF06580">
    <property type="entry name" value="His_kinase"/>
    <property type="match status" value="1"/>
</dbReference>
<organism evidence="4 5">
    <name type="scientific">Cellulophaga fucicola</name>
    <dbReference type="NCBI Taxonomy" id="76595"/>
    <lineage>
        <taxon>Bacteria</taxon>
        <taxon>Pseudomonadati</taxon>
        <taxon>Bacteroidota</taxon>
        <taxon>Flavobacteriia</taxon>
        <taxon>Flavobacteriales</taxon>
        <taxon>Flavobacteriaceae</taxon>
        <taxon>Cellulophaga</taxon>
    </lineage>
</organism>
<dbReference type="PANTHER" id="PTHR34220:SF7">
    <property type="entry name" value="SENSOR HISTIDINE KINASE YPDA"/>
    <property type="match status" value="1"/>
</dbReference>
<sequence>MIVKLIHGLRFPFFCKPQRLVFFFMFFCCLSLLGQVTLQEYKVKVDSLVVDQPKTYDEISTILGDKKRDTLLLNYFVEEAKKQNYLTGLSFAYNQLGTKYRNLSEYDKAISLHKKALEVANEVGSLEFRVYSLNMLGVAYRRIDAVRTALDYNQRALELAESVSEPTIGLKRGMYVSLNSIGNLYHTLEQYNLAINRFEASLKIEEELGNTLGLAINNQNIGEALEAQGKLDEALNRYRVSLRYNEEIGSDKGRVICSNSIAQIYLKQGKAKEAIKLLLPALKKAKELGDDYTTAFIEINTGWAYMKLNNLEEAEKHIEQSLITGKKQNISRIISLGQRHMSDLELLKGNHKEALDYYKKAINLERKITSRRNLRYANDVILRYESEKINNEIESLRKDNEIVKLKLKKNRATLLIICISLVLLAVVLFVFYRQSQLTSDKKLLTLEQTMLRSQMNPHFLFNSLNSIKLYIINNEKKNAVHYLNKFSKLVRKILEASSVKEISLADELETVTLYMHIENIRFSNKIHFAVDIDRRVDVNHVKIPSLILQPFLENALWHGLSSKEGIKKINLYITKEDEEFIKISIKDNGIGRAASEKIKESKVLKRKSLGVDITKERLKNFSKDYLNSYNVEFIDIKDDKGVALGTEVVLTIPII</sequence>
<evidence type="ECO:0000313" key="4">
    <source>
        <dbReference type="EMBL" id="SFW48436.1"/>
    </source>
</evidence>
<dbReference type="SUPFAM" id="SSF48452">
    <property type="entry name" value="TPR-like"/>
    <property type="match status" value="2"/>
</dbReference>
<dbReference type="Proteomes" id="UP000183257">
    <property type="component" value="Unassembled WGS sequence"/>
</dbReference>
<evidence type="ECO:0000256" key="1">
    <source>
        <dbReference type="PROSITE-ProRule" id="PRU00339"/>
    </source>
</evidence>
<dbReference type="GO" id="GO:0016020">
    <property type="term" value="C:membrane"/>
    <property type="evidence" value="ECO:0007669"/>
    <property type="project" value="InterPro"/>
</dbReference>
<proteinExistence type="predicted"/>
<feature type="transmembrane region" description="Helical" evidence="2">
    <location>
        <begin position="20"/>
        <end position="38"/>
    </location>
</feature>
<dbReference type="InterPro" id="IPR036890">
    <property type="entry name" value="HATPase_C_sf"/>
</dbReference>
<dbReference type="AlphaFoldDB" id="A0A1K1PLD9"/>
<dbReference type="SUPFAM" id="SSF55874">
    <property type="entry name" value="ATPase domain of HSP90 chaperone/DNA topoisomerase II/histidine kinase"/>
    <property type="match status" value="1"/>
</dbReference>
<dbReference type="InterPro" id="IPR011990">
    <property type="entry name" value="TPR-like_helical_dom_sf"/>
</dbReference>
<dbReference type="EMBL" id="FPIY01000002">
    <property type="protein sequence ID" value="SFW48436.1"/>
    <property type="molecule type" value="Genomic_DNA"/>
</dbReference>
<feature type="domain" description="Signal transduction histidine kinase internal region" evidence="3">
    <location>
        <begin position="447"/>
        <end position="526"/>
    </location>
</feature>
<dbReference type="InterPro" id="IPR010559">
    <property type="entry name" value="Sig_transdc_His_kin_internal"/>
</dbReference>
<dbReference type="PANTHER" id="PTHR34220">
    <property type="entry name" value="SENSOR HISTIDINE KINASE YPDA"/>
    <property type="match status" value="1"/>
</dbReference>
<dbReference type="PROSITE" id="PS50005">
    <property type="entry name" value="TPR"/>
    <property type="match status" value="2"/>
</dbReference>
<keyword evidence="2" id="KW-0472">Membrane</keyword>
<keyword evidence="2" id="KW-1133">Transmembrane helix</keyword>
<dbReference type="GO" id="GO:0000155">
    <property type="term" value="F:phosphorelay sensor kinase activity"/>
    <property type="evidence" value="ECO:0007669"/>
    <property type="project" value="InterPro"/>
</dbReference>
<dbReference type="Gene3D" id="3.30.565.10">
    <property type="entry name" value="Histidine kinase-like ATPase, C-terminal domain"/>
    <property type="match status" value="1"/>
</dbReference>
<feature type="repeat" description="TPR" evidence="1">
    <location>
        <begin position="90"/>
        <end position="123"/>
    </location>
</feature>
<feature type="transmembrane region" description="Helical" evidence="2">
    <location>
        <begin position="412"/>
        <end position="432"/>
    </location>
</feature>
<dbReference type="SMART" id="SM00028">
    <property type="entry name" value="TPR"/>
    <property type="match status" value="7"/>
</dbReference>
<keyword evidence="1" id="KW-0802">TPR repeat</keyword>
<dbReference type="Gene3D" id="1.25.40.10">
    <property type="entry name" value="Tetratricopeptide repeat domain"/>
    <property type="match status" value="3"/>
</dbReference>
<dbReference type="Pfam" id="PF13181">
    <property type="entry name" value="TPR_8"/>
    <property type="match status" value="1"/>
</dbReference>
<keyword evidence="2" id="KW-0812">Transmembrane</keyword>
<keyword evidence="5" id="KW-1185">Reference proteome</keyword>
<evidence type="ECO:0000256" key="2">
    <source>
        <dbReference type="SAM" id="Phobius"/>
    </source>
</evidence>